<feature type="coiled-coil region" evidence="1">
    <location>
        <begin position="217"/>
        <end position="244"/>
    </location>
</feature>
<dbReference type="Proteomes" id="UP001485043">
    <property type="component" value="Unassembled WGS sequence"/>
</dbReference>
<evidence type="ECO:0000256" key="2">
    <source>
        <dbReference type="SAM" id="MobiDB-lite"/>
    </source>
</evidence>
<protein>
    <recommendedName>
        <fullName evidence="5">Centrosomal protein of 162 kDa</fullName>
    </recommendedName>
</protein>
<accession>A0AAW1SZ16</accession>
<evidence type="ECO:0000256" key="1">
    <source>
        <dbReference type="SAM" id="Coils"/>
    </source>
</evidence>
<dbReference type="PANTHER" id="PTHR31935:SF1">
    <property type="entry name" value="COILED-COIL DOMAIN-CONTAINING PROTEIN 13"/>
    <property type="match status" value="1"/>
</dbReference>
<reference evidence="3 4" key="1">
    <citation type="journal article" date="2024" name="Nat. Commun.">
        <title>Phylogenomics reveals the evolutionary origins of lichenization in chlorophyte algae.</title>
        <authorList>
            <person name="Puginier C."/>
            <person name="Libourel C."/>
            <person name="Otte J."/>
            <person name="Skaloud P."/>
            <person name="Haon M."/>
            <person name="Grisel S."/>
            <person name="Petersen M."/>
            <person name="Berrin J.G."/>
            <person name="Delaux P.M."/>
            <person name="Dal Grande F."/>
            <person name="Keller J."/>
        </authorList>
    </citation>
    <scope>NUCLEOTIDE SEQUENCE [LARGE SCALE GENOMIC DNA]</scope>
    <source>
        <strain evidence="3 4">SAG 2523</strain>
    </source>
</reference>
<proteinExistence type="predicted"/>
<organism evidence="3 4">
    <name type="scientific">Apatococcus fuscideae</name>
    <dbReference type="NCBI Taxonomy" id="2026836"/>
    <lineage>
        <taxon>Eukaryota</taxon>
        <taxon>Viridiplantae</taxon>
        <taxon>Chlorophyta</taxon>
        <taxon>core chlorophytes</taxon>
        <taxon>Trebouxiophyceae</taxon>
        <taxon>Chlorellales</taxon>
        <taxon>Chlorellaceae</taxon>
        <taxon>Apatococcus</taxon>
    </lineage>
</organism>
<dbReference type="PANTHER" id="PTHR31935">
    <property type="entry name" value="COILED-COIL DOMAIN-CONTAINING PROTEIN 13"/>
    <property type="match status" value="1"/>
</dbReference>
<name>A0AAW1SZ16_9CHLO</name>
<feature type="region of interest" description="Disordered" evidence="2">
    <location>
        <begin position="1"/>
        <end position="22"/>
    </location>
</feature>
<keyword evidence="4" id="KW-1185">Reference proteome</keyword>
<evidence type="ECO:0008006" key="5">
    <source>
        <dbReference type="Google" id="ProtNLM"/>
    </source>
</evidence>
<keyword evidence="1" id="KW-0175">Coiled coil</keyword>
<gene>
    <name evidence="3" type="ORF">WJX84_001514</name>
</gene>
<feature type="coiled-coil region" evidence="1">
    <location>
        <begin position="116"/>
        <end position="150"/>
    </location>
</feature>
<feature type="non-terminal residue" evidence="3">
    <location>
        <position position="1"/>
    </location>
</feature>
<evidence type="ECO:0000313" key="3">
    <source>
        <dbReference type="EMBL" id="KAK9862465.1"/>
    </source>
</evidence>
<comment type="caution">
    <text evidence="3">The sequence shown here is derived from an EMBL/GenBank/DDBJ whole genome shotgun (WGS) entry which is preliminary data.</text>
</comment>
<sequence>SLENACRRAVDEASHAAETARRDAQAYKEKWEYCAHKLHQNDLQMGQLRSERDRCARALAREVGDEVPLERVLDEGSDWKGRAQQISLLRDKLREASSMQGNPGVSIGARHNSKHRAHLEAMRAGQQQEAERLRSEVAAFQNELDRQKLRSDSAVARMQTRAAEMKSMKGKLAVLLDKSGNDDKLIEALRAELVSLRTGNQIKAADVVSKEELFKQIGALQQAAAAQQSRIQEQEQLIQALQSR</sequence>
<dbReference type="EMBL" id="JALJOV010000602">
    <property type="protein sequence ID" value="KAK9862465.1"/>
    <property type="molecule type" value="Genomic_DNA"/>
</dbReference>
<dbReference type="InterPro" id="IPR038929">
    <property type="entry name" value="CCDC13"/>
</dbReference>
<evidence type="ECO:0000313" key="4">
    <source>
        <dbReference type="Proteomes" id="UP001485043"/>
    </source>
</evidence>
<dbReference type="AlphaFoldDB" id="A0AAW1SZ16"/>